<name>A0A1I7K173_9BURK</name>
<dbReference type="PANTHER" id="PTHR11575:SF24">
    <property type="entry name" value="5'-NUCLEOTIDASE"/>
    <property type="match status" value="1"/>
</dbReference>
<dbReference type="InterPro" id="IPR036907">
    <property type="entry name" value="5'-Nucleotdase_C_sf"/>
</dbReference>
<dbReference type="EMBL" id="FPBX01000035">
    <property type="protein sequence ID" value="SFU91129.1"/>
    <property type="molecule type" value="Genomic_DNA"/>
</dbReference>
<dbReference type="Pfam" id="PF02872">
    <property type="entry name" value="5_nucleotid_C"/>
    <property type="match status" value="1"/>
</dbReference>
<evidence type="ECO:0000256" key="1">
    <source>
        <dbReference type="ARBA" id="ARBA00022729"/>
    </source>
</evidence>
<accession>A0A1I7K173</accession>
<dbReference type="RefSeq" id="WP_082366615.1">
    <property type="nucleotide sequence ID" value="NZ_CYIG01000035.1"/>
</dbReference>
<evidence type="ECO:0000256" key="2">
    <source>
        <dbReference type="RuleBase" id="RU362119"/>
    </source>
</evidence>
<evidence type="ECO:0000313" key="5">
    <source>
        <dbReference type="EMBL" id="SFU91129.1"/>
    </source>
</evidence>
<dbReference type="GO" id="GO:0008768">
    <property type="term" value="F:UDP-sugar diphosphatase activity"/>
    <property type="evidence" value="ECO:0007669"/>
    <property type="project" value="TreeGrafter"/>
</dbReference>
<evidence type="ECO:0000259" key="3">
    <source>
        <dbReference type="Pfam" id="PF00149"/>
    </source>
</evidence>
<dbReference type="PANTHER" id="PTHR11575">
    <property type="entry name" value="5'-NUCLEOTIDASE-RELATED"/>
    <property type="match status" value="1"/>
</dbReference>
<dbReference type="InterPro" id="IPR029052">
    <property type="entry name" value="Metallo-depent_PP-like"/>
</dbReference>
<dbReference type="Gene3D" id="3.90.780.10">
    <property type="entry name" value="5'-Nucleotidase, C-terminal domain"/>
    <property type="match status" value="1"/>
</dbReference>
<dbReference type="InterPro" id="IPR006179">
    <property type="entry name" value="5_nucleotidase/apyrase"/>
</dbReference>
<dbReference type="STRING" id="343013.SAMN04489707_103528"/>
<feature type="signal peptide" evidence="2">
    <location>
        <begin position="1"/>
        <end position="25"/>
    </location>
</feature>
<dbReference type="InterPro" id="IPR004843">
    <property type="entry name" value="Calcineurin-like_PHP"/>
</dbReference>
<feature type="domain" description="Calcineurin-like phosphoesterase" evidence="3">
    <location>
        <begin position="36"/>
        <end position="286"/>
    </location>
</feature>
<evidence type="ECO:0000313" key="6">
    <source>
        <dbReference type="Proteomes" id="UP000183656"/>
    </source>
</evidence>
<dbReference type="GO" id="GO:0009166">
    <property type="term" value="P:nucleotide catabolic process"/>
    <property type="evidence" value="ECO:0007669"/>
    <property type="project" value="InterPro"/>
</dbReference>
<dbReference type="PRINTS" id="PR01607">
    <property type="entry name" value="APYRASEFAMLY"/>
</dbReference>
<dbReference type="GO" id="GO:0008253">
    <property type="term" value="F:5'-nucleotidase activity"/>
    <property type="evidence" value="ECO:0007669"/>
    <property type="project" value="TreeGrafter"/>
</dbReference>
<keyword evidence="6" id="KW-1185">Reference proteome</keyword>
<organism evidence="5 6">
    <name type="scientific">Paenacidovorax caeni</name>
    <dbReference type="NCBI Taxonomy" id="343013"/>
    <lineage>
        <taxon>Bacteria</taxon>
        <taxon>Pseudomonadati</taxon>
        <taxon>Pseudomonadota</taxon>
        <taxon>Betaproteobacteria</taxon>
        <taxon>Burkholderiales</taxon>
        <taxon>Comamonadaceae</taxon>
        <taxon>Paenacidovorax</taxon>
    </lineage>
</organism>
<dbReference type="Pfam" id="PF00149">
    <property type="entry name" value="Metallophos"/>
    <property type="match status" value="1"/>
</dbReference>
<dbReference type="OrthoDB" id="9803927at2"/>
<proteinExistence type="inferred from homology"/>
<reference evidence="5 6" key="1">
    <citation type="submission" date="2016-10" db="EMBL/GenBank/DDBJ databases">
        <authorList>
            <person name="de Groot N.N."/>
        </authorList>
    </citation>
    <scope>NUCLEOTIDE SEQUENCE [LARGE SCALE GENOMIC DNA]</scope>
    <source>
        <strain evidence="5 6">R-24608</strain>
    </source>
</reference>
<feature type="domain" description="5'-Nucleotidase C-terminal" evidence="4">
    <location>
        <begin position="383"/>
        <end position="545"/>
    </location>
</feature>
<gene>
    <name evidence="5" type="ORF">SAMN04489707_103528</name>
</gene>
<keyword evidence="2" id="KW-0547">Nucleotide-binding</keyword>
<dbReference type="InterPro" id="IPR008334">
    <property type="entry name" value="5'-Nucleotdase_C"/>
</dbReference>
<dbReference type="AlphaFoldDB" id="A0A1I7K173"/>
<keyword evidence="2" id="KW-0378">Hydrolase</keyword>
<protein>
    <submittedName>
        <fullName evidence="5">5'-nucleotidase</fullName>
    </submittedName>
</protein>
<dbReference type="SUPFAM" id="SSF56300">
    <property type="entry name" value="Metallo-dependent phosphatases"/>
    <property type="match status" value="1"/>
</dbReference>
<keyword evidence="1 2" id="KW-0732">Signal</keyword>
<dbReference type="Proteomes" id="UP000183656">
    <property type="component" value="Unassembled WGS sequence"/>
</dbReference>
<feature type="chain" id="PRO_5010007498" evidence="2">
    <location>
        <begin position="26"/>
        <end position="583"/>
    </location>
</feature>
<evidence type="ECO:0000259" key="4">
    <source>
        <dbReference type="Pfam" id="PF02872"/>
    </source>
</evidence>
<sequence length="583" mass="61451">MSARLYSAALALCAGLLAGCGSTPAPVMDIALISFNDFHGNLEPPHLAVPVPASTGATQVPAGGAAHFASAIAALKARHPHHAVVSAGDMVGASPLVSALFLDEPTIEAFNTMGVDFHAAGNHEFDRGWRELLRLQQGGCEKHTVREPCQLSQPFTGARFPILTANTFRADGQTLLPATGLKRFTENGATITVGFIGLTLRTTPTMVTPSGVAGLRFADEADTANALIPVLRAQGADVIVAVIHEGGSATAPVTAPGCEGLSGDIVPILERLDPSVDVVVSGHTHQAYVCDYGQVNAARPFLLTSAGYYGTLLTEIRLSVDTRARRVVHKSARQVIVQGAPFTSAQGRVELHPGFPVFAPDAGVARLVERYREAAVPLAQRPVGQASGPFLRQRQPSGESVLGNLIADAQLAATRAPERGGAQISFMNPGGVRADLLPDEQGLVRYGQLFAVQPFGNSLVVRSYTGAQLQALLEQQFDSGSNTVQSPRVLSVSEGFSYRYDLSQPRGQRVQGLTLQGRPIAPQDTLRVVVSSYLAAGGDNFTVFPQGVDAVGGGQDLDVFEDYFRLHSPVAPPRADRITRVGG</sequence>
<dbReference type="Gene3D" id="3.60.21.10">
    <property type="match status" value="1"/>
</dbReference>
<dbReference type="PROSITE" id="PS51257">
    <property type="entry name" value="PROKAR_LIPOPROTEIN"/>
    <property type="match status" value="1"/>
</dbReference>
<dbReference type="SUPFAM" id="SSF55816">
    <property type="entry name" value="5'-nucleotidase (syn. UDP-sugar hydrolase), C-terminal domain"/>
    <property type="match status" value="1"/>
</dbReference>
<dbReference type="GO" id="GO:0000166">
    <property type="term" value="F:nucleotide binding"/>
    <property type="evidence" value="ECO:0007669"/>
    <property type="project" value="UniProtKB-KW"/>
</dbReference>
<dbReference type="GO" id="GO:0030288">
    <property type="term" value="C:outer membrane-bounded periplasmic space"/>
    <property type="evidence" value="ECO:0007669"/>
    <property type="project" value="TreeGrafter"/>
</dbReference>
<comment type="similarity">
    <text evidence="2">Belongs to the 5'-nucleotidase family.</text>
</comment>